<dbReference type="EMBL" id="CAJZCX010000016">
    <property type="protein sequence ID" value="CAG9484937.1"/>
    <property type="molecule type" value="Genomic_DNA"/>
</dbReference>
<dbReference type="AlphaFoldDB" id="A0A8S4HNT3"/>
<evidence type="ECO:0000313" key="2">
    <source>
        <dbReference type="Proteomes" id="UP000779233"/>
    </source>
</evidence>
<name>A0A8S4HNT3_PLAVI</name>
<dbReference type="Pfam" id="PF23513">
    <property type="entry name" value="Microp_apicomplexa_9"/>
    <property type="match status" value="1"/>
</dbReference>
<organism evidence="1 2">
    <name type="scientific">Plasmodium vivax</name>
    <name type="common">malaria parasite P. vivax</name>
    <dbReference type="NCBI Taxonomy" id="5855"/>
    <lineage>
        <taxon>Eukaryota</taxon>
        <taxon>Sar</taxon>
        <taxon>Alveolata</taxon>
        <taxon>Apicomplexa</taxon>
        <taxon>Aconoidasida</taxon>
        <taxon>Haemosporida</taxon>
        <taxon>Plasmodiidae</taxon>
        <taxon>Plasmodium</taxon>
        <taxon>Plasmodium (Plasmodium)</taxon>
    </lineage>
</organism>
<reference evidence="1" key="1">
    <citation type="submission" date="2021-09" db="EMBL/GenBank/DDBJ databases">
        <authorList>
            <consortium name="Pathogen Informatics"/>
        </authorList>
    </citation>
    <scope>NUCLEOTIDE SEQUENCE</scope>
    <source>
        <strain evidence="1">PvW1</strain>
    </source>
</reference>
<gene>
    <name evidence="1" type="ORF">PVW1_010016200</name>
</gene>
<comment type="caution">
    <text evidence="1">The sequence shown here is derived from an EMBL/GenBank/DDBJ whole genome shotgun (WGS) entry which is preliminary data.</text>
</comment>
<evidence type="ECO:0000313" key="1">
    <source>
        <dbReference type="EMBL" id="CAG9484937.1"/>
    </source>
</evidence>
<protein>
    <submittedName>
        <fullName evidence="1">(malaria parasite P. vivax) hypothetical protein</fullName>
    </submittedName>
</protein>
<dbReference type="InterPro" id="IPR056348">
    <property type="entry name" value="Microp_apicomplexa_9"/>
</dbReference>
<accession>A0A8S4HNT3</accession>
<sequence length="122" mass="14100">MYQVGTPAGVETLAHLQLWMEFYLHEKPTWLTMIKSPFYSFNKNSLLVQCFKGACVYYLPQNLAVIGAFLYYQYRASQRTGGRRVPVKNCDESIDNFLAAKKLSRDEVKVERRKNVCHVSLA</sequence>
<proteinExistence type="predicted"/>
<dbReference type="VEuPathDB" id="PlasmoDB:PVPAM_010025000"/>
<dbReference type="Proteomes" id="UP000779233">
    <property type="component" value="Unassembled WGS sequence"/>
</dbReference>